<dbReference type="GO" id="GO:0006297">
    <property type="term" value="P:nucleotide-excision repair, DNA gap filling"/>
    <property type="evidence" value="ECO:0007669"/>
    <property type="project" value="TreeGrafter"/>
</dbReference>
<dbReference type="GO" id="GO:0008296">
    <property type="term" value="F:3'-5'-DNA exonuclease activity"/>
    <property type="evidence" value="ECO:0007669"/>
    <property type="project" value="TreeGrafter"/>
</dbReference>
<reference evidence="4" key="1">
    <citation type="journal article" date="2017" name="Nat. Ecol. Evol.">
        <title>Genome expansion and lineage-specific genetic innovations in the forest pathogenic fungi Armillaria.</title>
        <authorList>
            <person name="Sipos G."/>
            <person name="Prasanna A.N."/>
            <person name="Walter M.C."/>
            <person name="O'Connor E."/>
            <person name="Balint B."/>
            <person name="Krizsan K."/>
            <person name="Kiss B."/>
            <person name="Hess J."/>
            <person name="Varga T."/>
            <person name="Slot J."/>
            <person name="Riley R."/>
            <person name="Boka B."/>
            <person name="Rigling D."/>
            <person name="Barry K."/>
            <person name="Lee J."/>
            <person name="Mihaltcheva S."/>
            <person name="LaButti K."/>
            <person name="Lipzen A."/>
            <person name="Waldron R."/>
            <person name="Moloney N.M."/>
            <person name="Sperisen C."/>
            <person name="Kredics L."/>
            <person name="Vagvoelgyi C."/>
            <person name="Patrignani A."/>
            <person name="Fitzpatrick D."/>
            <person name="Nagy I."/>
            <person name="Doyle S."/>
            <person name="Anderson J.B."/>
            <person name="Grigoriev I.V."/>
            <person name="Gueldener U."/>
            <person name="Muensterkoetter M."/>
            <person name="Nagy L.G."/>
        </authorList>
    </citation>
    <scope>NUCLEOTIDE SEQUENCE [LARGE SCALE GENOMIC DNA]</scope>
    <source>
        <strain evidence="4">28-4</strain>
    </source>
</reference>
<dbReference type="STRING" id="1076256.A0A2H3BU34"/>
<dbReference type="GO" id="GO:0043625">
    <property type="term" value="C:delta DNA polymerase complex"/>
    <property type="evidence" value="ECO:0007669"/>
    <property type="project" value="TreeGrafter"/>
</dbReference>
<evidence type="ECO:0000313" key="4">
    <source>
        <dbReference type="Proteomes" id="UP000218334"/>
    </source>
</evidence>
<dbReference type="GO" id="GO:0045004">
    <property type="term" value="P:DNA replication proofreading"/>
    <property type="evidence" value="ECO:0007669"/>
    <property type="project" value="TreeGrafter"/>
</dbReference>
<dbReference type="InterPro" id="IPR050240">
    <property type="entry name" value="DNA_pol_type-B"/>
</dbReference>
<feature type="domain" description="DNA-directed DNA polymerase family B exonuclease" evidence="2">
    <location>
        <begin position="247"/>
        <end position="487"/>
    </location>
</feature>
<keyword evidence="4" id="KW-1185">Reference proteome</keyword>
<dbReference type="Gene3D" id="3.30.420.10">
    <property type="entry name" value="Ribonuclease H-like superfamily/Ribonuclease H"/>
    <property type="match status" value="1"/>
</dbReference>
<evidence type="ECO:0000259" key="2">
    <source>
        <dbReference type="Pfam" id="PF03104"/>
    </source>
</evidence>
<dbReference type="Gene3D" id="2.40.50.730">
    <property type="match status" value="2"/>
</dbReference>
<gene>
    <name evidence="3" type="ORF">ARMSODRAFT_1084846</name>
</gene>
<dbReference type="PANTHER" id="PTHR10322:SF23">
    <property type="entry name" value="DNA POLYMERASE DELTA CATALYTIC SUBUNIT"/>
    <property type="match status" value="1"/>
</dbReference>
<protein>
    <recommendedName>
        <fullName evidence="1">DNA polymerase delta catalytic subunit</fullName>
    </recommendedName>
</protein>
<dbReference type="PANTHER" id="PTHR10322">
    <property type="entry name" value="DNA POLYMERASE CATALYTIC SUBUNIT"/>
    <property type="match status" value="1"/>
</dbReference>
<accession>A0A2H3BU34</accession>
<name>A0A2H3BU34_9AGAR</name>
<evidence type="ECO:0000313" key="3">
    <source>
        <dbReference type="EMBL" id="PBK69548.1"/>
    </source>
</evidence>
<sequence length="577" mass="64830">MTQSCIDHHITRLLILMVVGLTSWRFSGLLFARTTTRRVFRFQVVFQRPIATSTGSLLATFTGVATRGGQVEVRVKKIQDSPNITSIANQRNTRSLSTDNRPTRSFEQTELRDVQQRSTCSRPNSLRDNIVFQLVDVQESPQESGDLFMYGVTKSGNSVLATITGYKPYLYAYPKSISGDEQDVEVALKAHLHDLGLGDRGIDIGVVVDGPNNQSKISSLIFNGCISHTRKLQLLEDAGLYKFVDPQTDVVTRFLADYQLPGMGGWIECPAGGYALTKISDQASRCQIELAIPHDALNASDPGNSNAPLRILYFDIESMTRKDPKKPGNFISESLQDPVIQISNIVSHPGECKTKDPFLRVIFTVGSCDPIEGAYVQSYASEKEMLAAWQQFTHDVDPDVLTGWNILNFDLEYLITRSRQLDFNLRLGRLKDGPPTSSEPQEWYSLKYKHWMGRMVPIPGRVVLDMFRHFACNHDKFKLSSYGLGNVAAKLLGDMPGMLKGDVAYSDIPKLQAGPDANSSTRRQLAVYCLQDSYIPLVLQHKYHILEEYIETGKTKRMLFRHMMYREPLVKKLAKST</sequence>
<dbReference type="GO" id="GO:0006287">
    <property type="term" value="P:base-excision repair, gap-filling"/>
    <property type="evidence" value="ECO:0007669"/>
    <property type="project" value="TreeGrafter"/>
</dbReference>
<dbReference type="AlphaFoldDB" id="A0A2H3BU34"/>
<dbReference type="InterPro" id="IPR012337">
    <property type="entry name" value="RNaseH-like_sf"/>
</dbReference>
<dbReference type="Proteomes" id="UP000218334">
    <property type="component" value="Unassembled WGS sequence"/>
</dbReference>
<dbReference type="InterPro" id="IPR006133">
    <property type="entry name" value="DNA-dir_DNA_pol_B_exonuc"/>
</dbReference>
<dbReference type="EMBL" id="KZ293429">
    <property type="protein sequence ID" value="PBK69548.1"/>
    <property type="molecule type" value="Genomic_DNA"/>
</dbReference>
<organism evidence="3 4">
    <name type="scientific">Armillaria solidipes</name>
    <dbReference type="NCBI Taxonomy" id="1076256"/>
    <lineage>
        <taxon>Eukaryota</taxon>
        <taxon>Fungi</taxon>
        <taxon>Dikarya</taxon>
        <taxon>Basidiomycota</taxon>
        <taxon>Agaricomycotina</taxon>
        <taxon>Agaricomycetes</taxon>
        <taxon>Agaricomycetidae</taxon>
        <taxon>Agaricales</taxon>
        <taxon>Marasmiineae</taxon>
        <taxon>Physalacriaceae</taxon>
        <taxon>Armillaria</taxon>
    </lineage>
</organism>
<proteinExistence type="predicted"/>
<dbReference type="SUPFAM" id="SSF53098">
    <property type="entry name" value="Ribonuclease H-like"/>
    <property type="match status" value="1"/>
</dbReference>
<evidence type="ECO:0000256" key="1">
    <source>
        <dbReference type="ARBA" id="ARBA00024411"/>
    </source>
</evidence>
<dbReference type="GO" id="GO:0003676">
    <property type="term" value="F:nucleic acid binding"/>
    <property type="evidence" value="ECO:0007669"/>
    <property type="project" value="InterPro"/>
</dbReference>
<dbReference type="InterPro" id="IPR036397">
    <property type="entry name" value="RNaseH_sf"/>
</dbReference>
<dbReference type="Pfam" id="PF03104">
    <property type="entry name" value="DNA_pol_B_exo1"/>
    <property type="match status" value="1"/>
</dbReference>
<dbReference type="GO" id="GO:0003887">
    <property type="term" value="F:DNA-directed DNA polymerase activity"/>
    <property type="evidence" value="ECO:0007669"/>
    <property type="project" value="TreeGrafter"/>
</dbReference>